<dbReference type="RefSeq" id="WP_262394537.1">
    <property type="nucleotide sequence ID" value="NZ_JACRTD010000002.1"/>
</dbReference>
<dbReference type="InterPro" id="IPR005475">
    <property type="entry name" value="Transketolase-like_Pyr-bd"/>
</dbReference>
<sequence length="310" mass="32864">MGSYPCRKALCETLISLGKENRDILAVTADARGSAALEEFVKELPQQFVEVGIAEQNEVGVAAGLASCGKIPFVCSPAPFLSARSLEQVKVDVGYSGMNVKLVGISGGLAYGALGSSHHAIHDIAVMRALNGLTVILPADSIYMRWLVKELSLQKGGVYVRVGRGPVPDVYTGEESFQIGKANLLHEGNDITVIACGDTVYYALQAAKALESKGVAVRVLDMHTIKPIDKDAILRAAKETGKIITVEEHCIYGGLGGAVAEVTAVNCPVPLKILGLPDEHIQAGTQAQLFEYYGIETNGIVKAVEEMLSV</sequence>
<proteinExistence type="inferred from homology"/>
<dbReference type="AlphaFoldDB" id="A0A926IGX7"/>
<reference evidence="5" key="1">
    <citation type="submission" date="2020-08" db="EMBL/GenBank/DDBJ databases">
        <title>Genome public.</title>
        <authorList>
            <person name="Liu C."/>
            <person name="Sun Q."/>
        </authorList>
    </citation>
    <scope>NUCLEOTIDE SEQUENCE</scope>
    <source>
        <strain evidence="5">NSJ-64</strain>
    </source>
</reference>
<dbReference type="InterPro" id="IPR033248">
    <property type="entry name" value="Transketolase_C"/>
</dbReference>
<comment type="caution">
    <text evidence="5">The sequence shown here is derived from an EMBL/GenBank/DDBJ whole genome shotgun (WGS) entry which is preliminary data.</text>
</comment>
<accession>A0A926IGX7</accession>
<organism evidence="5 6">
    <name type="scientific">Youxingia wuxianensis</name>
    <dbReference type="NCBI Taxonomy" id="2763678"/>
    <lineage>
        <taxon>Bacteria</taxon>
        <taxon>Bacillati</taxon>
        <taxon>Bacillota</taxon>
        <taxon>Clostridia</taxon>
        <taxon>Eubacteriales</taxon>
        <taxon>Oscillospiraceae</taxon>
        <taxon>Youxingia</taxon>
    </lineage>
</organism>
<protein>
    <submittedName>
        <fullName evidence="5">Transketolase family protein</fullName>
    </submittedName>
</protein>
<keyword evidence="6" id="KW-1185">Reference proteome</keyword>
<dbReference type="PANTHER" id="PTHR43825:SF1">
    <property type="entry name" value="TRANSKETOLASE-LIKE PYRIMIDINE-BINDING DOMAIN-CONTAINING PROTEIN"/>
    <property type="match status" value="1"/>
</dbReference>
<evidence type="ECO:0000256" key="1">
    <source>
        <dbReference type="ARBA" id="ARBA00001964"/>
    </source>
</evidence>
<dbReference type="Pfam" id="PF02780">
    <property type="entry name" value="Transketolase_C"/>
    <property type="match status" value="1"/>
</dbReference>
<dbReference type="EMBL" id="JACRTD010000002">
    <property type="protein sequence ID" value="MBC8584716.1"/>
    <property type="molecule type" value="Genomic_DNA"/>
</dbReference>
<evidence type="ECO:0000313" key="5">
    <source>
        <dbReference type="EMBL" id="MBC8584716.1"/>
    </source>
</evidence>
<dbReference type="InterPro" id="IPR029061">
    <property type="entry name" value="THDP-binding"/>
</dbReference>
<dbReference type="PANTHER" id="PTHR43825">
    <property type="entry name" value="PYRUVATE DEHYDROGENASE E1 COMPONENT"/>
    <property type="match status" value="1"/>
</dbReference>
<dbReference type="SMART" id="SM00861">
    <property type="entry name" value="Transket_pyr"/>
    <property type="match status" value="1"/>
</dbReference>
<evidence type="ECO:0000256" key="3">
    <source>
        <dbReference type="ARBA" id="ARBA00023052"/>
    </source>
</evidence>
<evidence type="ECO:0000256" key="2">
    <source>
        <dbReference type="ARBA" id="ARBA00007131"/>
    </source>
</evidence>
<comment type="cofactor">
    <cofactor evidence="1">
        <name>thiamine diphosphate</name>
        <dbReference type="ChEBI" id="CHEBI:58937"/>
    </cofactor>
</comment>
<dbReference type="Pfam" id="PF02779">
    <property type="entry name" value="Transket_pyr"/>
    <property type="match status" value="1"/>
</dbReference>
<dbReference type="Proteomes" id="UP000623678">
    <property type="component" value="Unassembled WGS sequence"/>
</dbReference>
<dbReference type="CDD" id="cd07033">
    <property type="entry name" value="TPP_PYR_DXS_TK_like"/>
    <property type="match status" value="1"/>
</dbReference>
<dbReference type="InterPro" id="IPR051157">
    <property type="entry name" value="PDH/Transketolase"/>
</dbReference>
<dbReference type="SUPFAM" id="SSF52922">
    <property type="entry name" value="TK C-terminal domain-like"/>
    <property type="match status" value="1"/>
</dbReference>
<keyword evidence="3" id="KW-0786">Thiamine pyrophosphate</keyword>
<name>A0A926IGX7_9FIRM</name>
<dbReference type="InterPro" id="IPR009014">
    <property type="entry name" value="Transketo_C/PFOR_II"/>
</dbReference>
<dbReference type="Gene3D" id="3.40.50.970">
    <property type="match status" value="1"/>
</dbReference>
<evidence type="ECO:0000313" key="6">
    <source>
        <dbReference type="Proteomes" id="UP000623678"/>
    </source>
</evidence>
<dbReference type="FunFam" id="3.40.50.970:FF:000129">
    <property type="entry name" value="Transketolase"/>
    <property type="match status" value="1"/>
</dbReference>
<gene>
    <name evidence="5" type="ORF">H8705_03890</name>
</gene>
<evidence type="ECO:0000259" key="4">
    <source>
        <dbReference type="SMART" id="SM00861"/>
    </source>
</evidence>
<dbReference type="SUPFAM" id="SSF52518">
    <property type="entry name" value="Thiamin diphosphate-binding fold (THDP-binding)"/>
    <property type="match status" value="1"/>
</dbReference>
<comment type="similarity">
    <text evidence="2">Belongs to the transketolase family.</text>
</comment>
<feature type="domain" description="Transketolase-like pyrimidine-binding" evidence="4">
    <location>
        <begin position="4"/>
        <end position="169"/>
    </location>
</feature>
<dbReference type="Gene3D" id="3.40.50.920">
    <property type="match status" value="1"/>
</dbReference>